<accession>A0A2T4CCX5</accession>
<feature type="compositionally biased region" description="Polar residues" evidence="1">
    <location>
        <begin position="32"/>
        <end position="42"/>
    </location>
</feature>
<evidence type="ECO:0000256" key="2">
    <source>
        <dbReference type="SAM" id="SignalP"/>
    </source>
</evidence>
<feature type="chain" id="PRO_5015600154" evidence="2">
    <location>
        <begin position="19"/>
        <end position="127"/>
    </location>
</feature>
<sequence>MFLLRPACIVALWCSSKGHQTPKEGEAKDMTDSQYFPTQPTNAWPDGSSRFARRRPSPLDLGEQVRRWLLVCFGDGFLFPLVETGSARHAPIPCDAQALQDAGEIAKGMVGCILAASTSHPSPLAIP</sequence>
<gene>
    <name evidence="3" type="ORF">M440DRAFT_237016</name>
</gene>
<feature type="signal peptide" evidence="2">
    <location>
        <begin position="1"/>
        <end position="18"/>
    </location>
</feature>
<evidence type="ECO:0000313" key="3">
    <source>
        <dbReference type="EMBL" id="PTB79384.1"/>
    </source>
</evidence>
<keyword evidence="2" id="KW-0732">Signal</keyword>
<evidence type="ECO:0000256" key="1">
    <source>
        <dbReference type="SAM" id="MobiDB-lite"/>
    </source>
</evidence>
<feature type="region of interest" description="Disordered" evidence="1">
    <location>
        <begin position="19"/>
        <end position="51"/>
    </location>
</feature>
<protein>
    <submittedName>
        <fullName evidence="3">Uncharacterized protein</fullName>
    </submittedName>
</protein>
<feature type="compositionally biased region" description="Basic and acidic residues" evidence="1">
    <location>
        <begin position="21"/>
        <end position="31"/>
    </location>
</feature>
<dbReference type="AlphaFoldDB" id="A0A2T4CCX5"/>
<name>A0A2T4CCX5_TRILO</name>
<proteinExistence type="predicted"/>
<evidence type="ECO:0000313" key="4">
    <source>
        <dbReference type="Proteomes" id="UP000240760"/>
    </source>
</evidence>
<dbReference type="Proteomes" id="UP000240760">
    <property type="component" value="Unassembled WGS sequence"/>
</dbReference>
<keyword evidence="4" id="KW-1185">Reference proteome</keyword>
<dbReference type="EMBL" id="KZ679128">
    <property type="protein sequence ID" value="PTB79384.1"/>
    <property type="molecule type" value="Genomic_DNA"/>
</dbReference>
<reference evidence="3 4" key="1">
    <citation type="submission" date="2016-07" db="EMBL/GenBank/DDBJ databases">
        <title>Multiple horizontal gene transfer events from other fungi enriched the ability of initially mycotrophic Trichoderma (Ascomycota) to feed on dead plant biomass.</title>
        <authorList>
            <consortium name="DOE Joint Genome Institute"/>
            <person name="Aerts A."/>
            <person name="Atanasova L."/>
            <person name="Chenthamara K."/>
            <person name="Zhang J."/>
            <person name="Grujic M."/>
            <person name="Henrissat B."/>
            <person name="Kuo A."/>
            <person name="Salamov A."/>
            <person name="Lipzen A."/>
            <person name="Labutti K."/>
            <person name="Barry K."/>
            <person name="Miao Y."/>
            <person name="Rahimi M.J."/>
            <person name="Shen Q."/>
            <person name="Grigoriev I.V."/>
            <person name="Kubicek C.P."/>
            <person name="Druzhinina I.S."/>
        </authorList>
    </citation>
    <scope>NUCLEOTIDE SEQUENCE [LARGE SCALE GENOMIC DNA]</scope>
    <source>
        <strain evidence="3 4">ATCC 18648</strain>
    </source>
</reference>
<organism evidence="3 4">
    <name type="scientific">Trichoderma longibrachiatum ATCC 18648</name>
    <dbReference type="NCBI Taxonomy" id="983965"/>
    <lineage>
        <taxon>Eukaryota</taxon>
        <taxon>Fungi</taxon>
        <taxon>Dikarya</taxon>
        <taxon>Ascomycota</taxon>
        <taxon>Pezizomycotina</taxon>
        <taxon>Sordariomycetes</taxon>
        <taxon>Hypocreomycetidae</taxon>
        <taxon>Hypocreales</taxon>
        <taxon>Hypocreaceae</taxon>
        <taxon>Trichoderma</taxon>
    </lineage>
</organism>